<dbReference type="Pfam" id="PF06250">
    <property type="entry name" value="YhcG_C"/>
    <property type="match status" value="1"/>
</dbReference>
<evidence type="ECO:0000259" key="2">
    <source>
        <dbReference type="Pfam" id="PF17761"/>
    </source>
</evidence>
<sequence>MEHEQEGSLRSGYGKSVLQELSKRLTGEFGKGFSVRTLQQMKKFYVTFPNTNALRSQLTWTHYRLLLSVEDEQARRWYMDEAVASAWSSRQLERQISTMYYERLLVSREKELVQSEATELMAPLMAQNFIKDPYVLEFLDLKNYPALRESDLEQALLDKLQEFLLELGRGFCFVARQKLMRYEDDDFYLDLVFYHSILKCHVLIDLKIGKLTHGDIGQMDSYIRMFDALYKNVDDNPTIGIILCSQKNEAIVKYSVLNDAKQIFASKYRLELPTAEELQHELESERKRIEEQDE</sequence>
<proteinExistence type="predicted"/>
<dbReference type="InterPro" id="IPR053148">
    <property type="entry name" value="PD-DEXK-like_domain"/>
</dbReference>
<gene>
    <name evidence="3" type="ORF">IAA07_02195</name>
</gene>
<dbReference type="Gene3D" id="3.40.1350.10">
    <property type="match status" value="1"/>
</dbReference>
<feature type="domain" description="YhcG N-terminal" evidence="2">
    <location>
        <begin position="4"/>
        <end position="103"/>
    </location>
</feature>
<dbReference type="InterPro" id="IPR009362">
    <property type="entry name" value="YhcG_C"/>
</dbReference>
<organism evidence="3 4">
    <name type="scientific">Candidatus Lachnoclostridium stercoravium</name>
    <dbReference type="NCBI Taxonomy" id="2838633"/>
    <lineage>
        <taxon>Bacteria</taxon>
        <taxon>Bacillati</taxon>
        <taxon>Bacillota</taxon>
        <taxon>Clostridia</taxon>
        <taxon>Lachnospirales</taxon>
        <taxon>Lachnospiraceae</taxon>
    </lineage>
</organism>
<reference evidence="3" key="1">
    <citation type="journal article" date="2021" name="PeerJ">
        <title>Extensive microbial diversity within the chicken gut microbiome revealed by metagenomics and culture.</title>
        <authorList>
            <person name="Gilroy R."/>
            <person name="Ravi A."/>
            <person name="Getino M."/>
            <person name="Pursley I."/>
            <person name="Horton D.L."/>
            <person name="Alikhan N.F."/>
            <person name="Baker D."/>
            <person name="Gharbi K."/>
            <person name="Hall N."/>
            <person name="Watson M."/>
            <person name="Adriaenssens E.M."/>
            <person name="Foster-Nyarko E."/>
            <person name="Jarju S."/>
            <person name="Secka A."/>
            <person name="Antonio M."/>
            <person name="Oren A."/>
            <person name="Chaudhuri R.R."/>
            <person name="La Ragione R."/>
            <person name="Hildebrand F."/>
            <person name="Pallen M.J."/>
        </authorList>
    </citation>
    <scope>NUCLEOTIDE SEQUENCE</scope>
    <source>
        <strain evidence="3">CHK178-16964</strain>
    </source>
</reference>
<evidence type="ECO:0000313" key="3">
    <source>
        <dbReference type="EMBL" id="HJA70376.1"/>
    </source>
</evidence>
<dbReference type="Proteomes" id="UP000823900">
    <property type="component" value="Unassembled WGS sequence"/>
</dbReference>
<accession>A0A9D2KNV8</accession>
<protein>
    <submittedName>
        <fullName evidence="3">DUF1016 family protein</fullName>
    </submittedName>
</protein>
<dbReference type="InterPro" id="IPR041527">
    <property type="entry name" value="YhcG_N"/>
</dbReference>
<evidence type="ECO:0000313" key="4">
    <source>
        <dbReference type="Proteomes" id="UP000823900"/>
    </source>
</evidence>
<evidence type="ECO:0000259" key="1">
    <source>
        <dbReference type="Pfam" id="PF06250"/>
    </source>
</evidence>
<name>A0A9D2KNV8_9FIRM</name>
<dbReference type="EMBL" id="DWZA01000020">
    <property type="protein sequence ID" value="HJA70376.1"/>
    <property type="molecule type" value="Genomic_DNA"/>
</dbReference>
<dbReference type="InterPro" id="IPR011856">
    <property type="entry name" value="tRNA_endonuc-like_dom_sf"/>
</dbReference>
<dbReference type="Pfam" id="PF17761">
    <property type="entry name" value="DUF1016_N"/>
    <property type="match status" value="1"/>
</dbReference>
<dbReference type="GO" id="GO:0003676">
    <property type="term" value="F:nucleic acid binding"/>
    <property type="evidence" value="ECO:0007669"/>
    <property type="project" value="InterPro"/>
</dbReference>
<reference evidence="3" key="2">
    <citation type="submission" date="2021-04" db="EMBL/GenBank/DDBJ databases">
        <authorList>
            <person name="Gilroy R."/>
        </authorList>
    </citation>
    <scope>NUCLEOTIDE SEQUENCE</scope>
    <source>
        <strain evidence="3">CHK178-16964</strain>
    </source>
</reference>
<dbReference type="PANTHER" id="PTHR30547">
    <property type="entry name" value="UNCHARACTERIZED PROTEIN YHCG-RELATED"/>
    <property type="match status" value="1"/>
</dbReference>
<comment type="caution">
    <text evidence="3">The sequence shown here is derived from an EMBL/GenBank/DDBJ whole genome shotgun (WGS) entry which is preliminary data.</text>
</comment>
<feature type="domain" description="YhcG PDDEXK nuclease" evidence="1">
    <location>
        <begin position="128"/>
        <end position="282"/>
    </location>
</feature>
<dbReference type="PANTHER" id="PTHR30547:SF5">
    <property type="entry name" value="NUCLEASE YHCG-RELATED"/>
    <property type="match status" value="1"/>
</dbReference>
<dbReference type="AlphaFoldDB" id="A0A9D2KNV8"/>